<dbReference type="SUPFAM" id="SSF55961">
    <property type="entry name" value="Bet v1-like"/>
    <property type="match status" value="1"/>
</dbReference>
<accession>A0A0L0JH03</accession>
<dbReference type="Proteomes" id="UP000037151">
    <property type="component" value="Unassembled WGS sequence"/>
</dbReference>
<proteinExistence type="predicted"/>
<gene>
    <name evidence="1" type="ORF">IQ63_41830</name>
</gene>
<evidence type="ECO:0000313" key="1">
    <source>
        <dbReference type="EMBL" id="KND24749.1"/>
    </source>
</evidence>
<evidence type="ECO:0000313" key="2">
    <source>
        <dbReference type="Proteomes" id="UP000037151"/>
    </source>
</evidence>
<dbReference type="PATRIC" id="fig|42234.21.peg.8593"/>
<sequence>MTETQELTPTRELKVDREQVLPRTPDRVFRAVATTEGNVGWLYPMDVEPRLGGAVSRGSSTVVAWDPPHEFACRTPDLDGFTNTLSYRVEPHPDGSLLRMGIHWVHTGTPDDGWDTRADAAERHVDFYQHSLAEYLRHFDGRPATYVKASRPGPPTSPDAFDAVRERLGVPPEAAAGDVVRALLPGGPVEVQVDYHDGDFLGLRGPDGLYRFYNGARWGWPLWVGHHLFTPVPDTDDATWDTWLTETAP</sequence>
<reference evidence="2" key="1">
    <citation type="submission" date="2014-07" db="EMBL/GenBank/DDBJ databases">
        <title>Genome sequencing of plant-pathogenic Streptomyces species.</title>
        <authorList>
            <person name="Harrison J."/>
            <person name="Sapp M."/>
            <person name="Thwaites R."/>
            <person name="Studholme D.J."/>
        </authorList>
    </citation>
    <scope>NUCLEOTIDE SEQUENCE [LARGE SCALE GENOMIC DNA]</scope>
    <source>
        <strain evidence="2">NCPPB 4445</strain>
    </source>
</reference>
<organism evidence="1 2">
    <name type="scientific">Streptomyces acidiscabies</name>
    <dbReference type="NCBI Taxonomy" id="42234"/>
    <lineage>
        <taxon>Bacteria</taxon>
        <taxon>Bacillati</taxon>
        <taxon>Actinomycetota</taxon>
        <taxon>Actinomycetes</taxon>
        <taxon>Kitasatosporales</taxon>
        <taxon>Streptomycetaceae</taxon>
        <taxon>Streptomyces</taxon>
    </lineage>
</organism>
<comment type="caution">
    <text evidence="1">The sequence shown here is derived from an EMBL/GenBank/DDBJ whole genome shotgun (WGS) entry which is preliminary data.</text>
</comment>
<name>A0A0L0JH03_9ACTN</name>
<dbReference type="Gene3D" id="3.30.530.20">
    <property type="match status" value="1"/>
</dbReference>
<dbReference type="EMBL" id="JPPY01000237">
    <property type="protein sequence ID" value="KND24749.1"/>
    <property type="molecule type" value="Genomic_DNA"/>
</dbReference>
<dbReference type="RefSeq" id="WP_234330597.1">
    <property type="nucleotide sequence ID" value="NZ_KQ257834.1"/>
</dbReference>
<dbReference type="AlphaFoldDB" id="A0A0L0JH03"/>
<dbReference type="InterPro" id="IPR023393">
    <property type="entry name" value="START-like_dom_sf"/>
</dbReference>
<protein>
    <submittedName>
        <fullName evidence="1">ATPase</fullName>
    </submittedName>
</protein>